<evidence type="ECO:0000256" key="1">
    <source>
        <dbReference type="SAM" id="MobiDB-lite"/>
    </source>
</evidence>
<evidence type="ECO:0000313" key="3">
    <source>
        <dbReference type="Proteomes" id="UP001375228"/>
    </source>
</evidence>
<accession>A0ABZ2JC31</accession>
<name>A0ABZ2JC31_9PSED</name>
<protein>
    <submittedName>
        <fullName evidence="2">Uncharacterized protein</fullName>
    </submittedName>
</protein>
<feature type="region of interest" description="Disordered" evidence="1">
    <location>
        <begin position="48"/>
        <end position="87"/>
    </location>
</feature>
<feature type="compositionally biased region" description="Basic and acidic residues" evidence="1">
    <location>
        <begin position="75"/>
        <end position="87"/>
    </location>
</feature>
<dbReference type="EMBL" id="CP146691">
    <property type="protein sequence ID" value="WWY19412.1"/>
    <property type="molecule type" value="Genomic_DNA"/>
</dbReference>
<sequence>MTEDDRQKFTEMLRLCAEAVESKQEDERKEAICRLEEKQKERLMKNITRPVCESSSKGGKSISKRTADLASSQESTRDSKNAGRDLG</sequence>
<gene>
    <name evidence="2" type="ORF">V9385_17310</name>
</gene>
<proteinExistence type="predicted"/>
<evidence type="ECO:0000313" key="2">
    <source>
        <dbReference type="EMBL" id="WWY19412.1"/>
    </source>
</evidence>
<keyword evidence="3" id="KW-1185">Reference proteome</keyword>
<dbReference type="RefSeq" id="WP_042111570.1">
    <property type="nucleotide sequence ID" value="NZ_CP146690.1"/>
</dbReference>
<organism evidence="2 3">
    <name type="scientific">Pseudomonas juntendi</name>
    <dbReference type="NCBI Taxonomy" id="2666183"/>
    <lineage>
        <taxon>Bacteria</taxon>
        <taxon>Pseudomonadati</taxon>
        <taxon>Pseudomonadota</taxon>
        <taxon>Gammaproteobacteria</taxon>
        <taxon>Pseudomonadales</taxon>
        <taxon>Pseudomonadaceae</taxon>
        <taxon>Pseudomonas</taxon>
    </lineage>
</organism>
<reference evidence="2 3" key="1">
    <citation type="submission" date="2024-03" db="EMBL/GenBank/DDBJ databases">
        <title>Pseudomonas juntendi.</title>
        <authorList>
            <person name="Liu Y."/>
        </authorList>
    </citation>
    <scope>NUCLEOTIDE SEQUENCE [LARGE SCALE GENOMIC DNA]</scope>
    <source>
        <strain evidence="2 3">L4046hy</strain>
    </source>
</reference>
<dbReference type="Proteomes" id="UP001375228">
    <property type="component" value="Chromosome"/>
</dbReference>